<accession>A0AA35WXJ6</accession>
<name>A0AA35WXJ6_GEOBA</name>
<keyword evidence="1" id="KW-0472">Membrane</keyword>
<reference evidence="2" key="1">
    <citation type="submission" date="2023-03" db="EMBL/GenBank/DDBJ databases">
        <authorList>
            <person name="Steffen K."/>
            <person name="Cardenas P."/>
        </authorList>
    </citation>
    <scope>NUCLEOTIDE SEQUENCE</scope>
</reference>
<keyword evidence="3" id="KW-1185">Reference proteome</keyword>
<keyword evidence="1" id="KW-1133">Transmembrane helix</keyword>
<keyword evidence="1" id="KW-0812">Transmembrane</keyword>
<sequence>MNAPADVDTKIGRQAQRVLARLKKNRTAAGLLSIAGLVLGTLRDLAPIVVVVAVFQVAILRQPFPDLGGMIGGLVLVMLGLALFIKGLEMGLFPLGEGLAQGLRTRAA</sequence>
<dbReference type="EMBL" id="CASHTH010002947">
    <property type="protein sequence ID" value="CAI8037568.1"/>
    <property type="molecule type" value="Genomic_DNA"/>
</dbReference>
<dbReference type="Pfam" id="PF07556">
    <property type="entry name" value="DUF1538"/>
    <property type="match status" value="1"/>
</dbReference>
<dbReference type="InterPro" id="IPR011435">
    <property type="entry name" value="UmpAB"/>
</dbReference>
<comment type="caution">
    <text evidence="2">The sequence shown here is derived from an EMBL/GenBank/DDBJ whole genome shotgun (WGS) entry which is preliminary data.</text>
</comment>
<feature type="transmembrane region" description="Helical" evidence="1">
    <location>
        <begin position="67"/>
        <end position="85"/>
    </location>
</feature>
<organism evidence="2 3">
    <name type="scientific">Geodia barretti</name>
    <name type="common">Barrett's horny sponge</name>
    <dbReference type="NCBI Taxonomy" id="519541"/>
    <lineage>
        <taxon>Eukaryota</taxon>
        <taxon>Metazoa</taxon>
        <taxon>Porifera</taxon>
        <taxon>Demospongiae</taxon>
        <taxon>Heteroscleromorpha</taxon>
        <taxon>Tetractinellida</taxon>
        <taxon>Astrophorina</taxon>
        <taxon>Geodiidae</taxon>
        <taxon>Geodia</taxon>
    </lineage>
</organism>
<feature type="transmembrane region" description="Helical" evidence="1">
    <location>
        <begin position="31"/>
        <end position="55"/>
    </location>
</feature>
<gene>
    <name evidence="2" type="ORF">GBAR_LOCUS21012</name>
</gene>
<dbReference type="AlphaFoldDB" id="A0AA35WXJ6"/>
<dbReference type="Proteomes" id="UP001174909">
    <property type="component" value="Unassembled WGS sequence"/>
</dbReference>
<protein>
    <submittedName>
        <fullName evidence="2">Na(+), Li(+), K(+)/H(+) antiporter subunit A</fullName>
    </submittedName>
</protein>
<evidence type="ECO:0000256" key="1">
    <source>
        <dbReference type="SAM" id="Phobius"/>
    </source>
</evidence>
<evidence type="ECO:0000313" key="2">
    <source>
        <dbReference type="EMBL" id="CAI8037568.1"/>
    </source>
</evidence>
<proteinExistence type="predicted"/>
<evidence type="ECO:0000313" key="3">
    <source>
        <dbReference type="Proteomes" id="UP001174909"/>
    </source>
</evidence>